<protein>
    <submittedName>
        <fullName evidence="2">Uncharacterized protein</fullName>
    </submittedName>
</protein>
<keyword evidence="1" id="KW-1133">Transmembrane helix</keyword>
<reference evidence="2 3" key="1">
    <citation type="submission" date="2018-01" db="EMBL/GenBank/DDBJ databases">
        <title>Complete genome sequence of Salinigranum rubrum GX10T, an extremely halophilic archaeon isolated from a marine solar saltern.</title>
        <authorList>
            <person name="Han S."/>
        </authorList>
    </citation>
    <scope>NUCLEOTIDE SEQUENCE [LARGE SCALE GENOMIC DNA]</scope>
    <source>
        <strain evidence="2 3">GX10</strain>
    </source>
</reference>
<feature type="transmembrane region" description="Helical" evidence="1">
    <location>
        <begin position="286"/>
        <end position="306"/>
    </location>
</feature>
<keyword evidence="3" id="KW-1185">Reference proteome</keyword>
<organism evidence="2 3">
    <name type="scientific">Salinigranum rubrum</name>
    <dbReference type="NCBI Taxonomy" id="755307"/>
    <lineage>
        <taxon>Archaea</taxon>
        <taxon>Methanobacteriati</taxon>
        <taxon>Methanobacteriota</taxon>
        <taxon>Stenosarchaea group</taxon>
        <taxon>Halobacteria</taxon>
        <taxon>Halobacteriales</taxon>
        <taxon>Haloferacaceae</taxon>
        <taxon>Salinigranum</taxon>
    </lineage>
</organism>
<dbReference type="InterPro" id="IPR058440">
    <property type="entry name" value="DUF8127"/>
</dbReference>
<name>A0A2I8VM47_9EURY</name>
<sequence length="337" mass="34873">MVPGRRYAAVVTLLVAGLLLSASVGTATSLRTEYVAREVDPAASPTAVADVDPDVVNLDSRLADDSAAVREPVDTAARTGRFEGSVPPELHIQLDGMDARYAVYDGQYYRLDLNVSEETTRATIRLDPTAGAAVAEAVATPYASASSDVQRVVREGSMRSEAFVEPGLVVRDGTYYLVRTRAEGALAGRLLAAFGGFVLAPVGRAYVVAALGLLAALRSRDTSKPLDERVALGVVVGTLLVSWTFTALVGSGSLAMRFTLVPFVGGVAALGLFAGSCLRTGAWGRLAATSVLAAVVGVGTPLVAVGGFAGAIAVPLLVVGWLGSLPLATYGYRFTPE</sequence>
<evidence type="ECO:0000256" key="1">
    <source>
        <dbReference type="SAM" id="Phobius"/>
    </source>
</evidence>
<dbReference type="AlphaFoldDB" id="A0A2I8VM47"/>
<proteinExistence type="predicted"/>
<dbReference type="Proteomes" id="UP000236584">
    <property type="component" value="Chromosome"/>
</dbReference>
<dbReference type="KEGG" id="srub:C2R22_16230"/>
<feature type="transmembrane region" description="Helical" evidence="1">
    <location>
        <begin position="229"/>
        <end position="248"/>
    </location>
</feature>
<dbReference type="RefSeq" id="WP_103426689.1">
    <property type="nucleotide sequence ID" value="NZ_CP026309.1"/>
</dbReference>
<evidence type="ECO:0000313" key="2">
    <source>
        <dbReference type="EMBL" id="AUV83000.1"/>
    </source>
</evidence>
<gene>
    <name evidence="2" type="ORF">C2R22_16230</name>
</gene>
<evidence type="ECO:0000313" key="3">
    <source>
        <dbReference type="Proteomes" id="UP000236584"/>
    </source>
</evidence>
<dbReference type="GeneID" id="35593672"/>
<dbReference type="OrthoDB" id="275608at2157"/>
<dbReference type="Pfam" id="PF26448">
    <property type="entry name" value="DUF8127"/>
    <property type="match status" value="1"/>
</dbReference>
<feature type="transmembrane region" description="Helical" evidence="1">
    <location>
        <begin position="312"/>
        <end position="332"/>
    </location>
</feature>
<keyword evidence="1" id="KW-0812">Transmembrane</keyword>
<dbReference type="EMBL" id="CP026309">
    <property type="protein sequence ID" value="AUV83000.1"/>
    <property type="molecule type" value="Genomic_DNA"/>
</dbReference>
<feature type="transmembrane region" description="Helical" evidence="1">
    <location>
        <begin position="254"/>
        <end position="274"/>
    </location>
</feature>
<accession>A0A2I8VM47</accession>
<keyword evidence="1" id="KW-0472">Membrane</keyword>
<feature type="transmembrane region" description="Helical" evidence="1">
    <location>
        <begin position="190"/>
        <end position="217"/>
    </location>
</feature>